<proteinExistence type="predicted"/>
<comment type="caution">
    <text evidence="2">The sequence shown here is derived from an EMBL/GenBank/DDBJ whole genome shotgun (WGS) entry which is preliminary data.</text>
</comment>
<organism evidence="2 3">
    <name type="scientific">Actinoallomurus spadix</name>
    <dbReference type="NCBI Taxonomy" id="79912"/>
    <lineage>
        <taxon>Bacteria</taxon>
        <taxon>Bacillati</taxon>
        <taxon>Actinomycetota</taxon>
        <taxon>Actinomycetes</taxon>
        <taxon>Streptosporangiales</taxon>
        <taxon>Thermomonosporaceae</taxon>
        <taxon>Actinoallomurus</taxon>
    </lineage>
</organism>
<sequence length="87" mass="9572">MMYGGHMGGGWGFGLMTTGMVLFWALLIVGVIMLARHLGRTGRPAAPPPRPTPEQVLAERFARGEMDVDEYVERLETLLTHPHPTAT</sequence>
<protein>
    <recommendedName>
        <fullName evidence="4">SHOCT domain-containing protein</fullName>
    </recommendedName>
</protein>
<evidence type="ECO:0008006" key="4">
    <source>
        <dbReference type="Google" id="ProtNLM"/>
    </source>
</evidence>
<keyword evidence="3" id="KW-1185">Reference proteome</keyword>
<reference evidence="3" key="1">
    <citation type="journal article" date="2019" name="Int. J. Syst. Evol. Microbiol.">
        <title>The Global Catalogue of Microorganisms (GCM) 10K type strain sequencing project: providing services to taxonomists for standard genome sequencing and annotation.</title>
        <authorList>
            <consortium name="The Broad Institute Genomics Platform"/>
            <consortium name="The Broad Institute Genome Sequencing Center for Infectious Disease"/>
            <person name="Wu L."/>
            <person name="Ma J."/>
        </authorList>
    </citation>
    <scope>NUCLEOTIDE SEQUENCE [LARGE SCALE GENOMIC DNA]</scope>
    <source>
        <strain evidence="3">JCM 3146</strain>
    </source>
</reference>
<accession>A0ABP3FIW3</accession>
<evidence type="ECO:0000313" key="2">
    <source>
        <dbReference type="EMBL" id="GAA0319107.1"/>
    </source>
</evidence>
<dbReference type="RefSeq" id="WP_252800163.1">
    <property type="nucleotide sequence ID" value="NZ_BAAABM010000007.1"/>
</dbReference>
<keyword evidence="1" id="KW-0812">Transmembrane</keyword>
<gene>
    <name evidence="2" type="ORF">GCM10010151_06110</name>
</gene>
<keyword evidence="1" id="KW-1133">Transmembrane helix</keyword>
<name>A0ABP3FIW3_9ACTN</name>
<evidence type="ECO:0000313" key="3">
    <source>
        <dbReference type="Proteomes" id="UP001501822"/>
    </source>
</evidence>
<dbReference type="EMBL" id="BAAABM010000007">
    <property type="protein sequence ID" value="GAA0319107.1"/>
    <property type="molecule type" value="Genomic_DNA"/>
</dbReference>
<evidence type="ECO:0000256" key="1">
    <source>
        <dbReference type="SAM" id="Phobius"/>
    </source>
</evidence>
<keyword evidence="1" id="KW-0472">Membrane</keyword>
<dbReference type="Proteomes" id="UP001501822">
    <property type="component" value="Unassembled WGS sequence"/>
</dbReference>
<feature type="transmembrane region" description="Helical" evidence="1">
    <location>
        <begin position="12"/>
        <end position="35"/>
    </location>
</feature>